<gene>
    <name evidence="1" type="ORF">SBRY_90010</name>
</gene>
<name>A0A9W4MGX3_9ACTN</name>
<sequence>MRAGRRRWRAASKNWTGPRPMRLWFRSVRSSTSRERRRNRCRTLGERIDEAIHSFGCRGSFSGHPVLRRRLASYD</sequence>
<comment type="caution">
    <text evidence="1">The sequence shown here is derived from an EMBL/GenBank/DDBJ whole genome shotgun (WGS) entry which is preliminary data.</text>
</comment>
<keyword evidence="2" id="KW-1185">Reference proteome</keyword>
<accession>A0A9W4MGX3</accession>
<organism evidence="1 2">
    <name type="scientific">Actinacidiphila bryophytorum</name>
    <dbReference type="NCBI Taxonomy" id="1436133"/>
    <lineage>
        <taxon>Bacteria</taxon>
        <taxon>Bacillati</taxon>
        <taxon>Actinomycetota</taxon>
        <taxon>Actinomycetes</taxon>
        <taxon>Kitasatosporales</taxon>
        <taxon>Streptomycetaceae</taxon>
        <taxon>Actinacidiphila</taxon>
    </lineage>
</organism>
<dbReference type="Proteomes" id="UP001153328">
    <property type="component" value="Unassembled WGS sequence"/>
</dbReference>
<evidence type="ECO:0000313" key="1">
    <source>
        <dbReference type="EMBL" id="CAG7657700.1"/>
    </source>
</evidence>
<proteinExistence type="predicted"/>
<protein>
    <submittedName>
        <fullName evidence="1">Uncharacterized protein</fullName>
    </submittedName>
</protein>
<reference evidence="1" key="1">
    <citation type="submission" date="2021-06" db="EMBL/GenBank/DDBJ databases">
        <authorList>
            <person name="Arsene-Ploetze F."/>
        </authorList>
    </citation>
    <scope>NUCLEOTIDE SEQUENCE</scope>
    <source>
        <strain evidence="1">SBRY1</strain>
    </source>
</reference>
<evidence type="ECO:0000313" key="2">
    <source>
        <dbReference type="Proteomes" id="UP001153328"/>
    </source>
</evidence>
<dbReference type="AlphaFoldDB" id="A0A9W4MGX3"/>
<dbReference type="EMBL" id="CAJVAX010000023">
    <property type="protein sequence ID" value="CAG7657700.1"/>
    <property type="molecule type" value="Genomic_DNA"/>
</dbReference>